<dbReference type="PROSITE" id="PS01332">
    <property type="entry name" value="HTH_RRF2_1"/>
    <property type="match status" value="1"/>
</dbReference>
<dbReference type="Gene3D" id="1.10.10.10">
    <property type="entry name" value="Winged helix-like DNA-binding domain superfamily/Winged helix DNA-binding domain"/>
    <property type="match status" value="1"/>
</dbReference>
<protein>
    <submittedName>
        <fullName evidence="1">Rrf2 family transcriptional regulator</fullName>
    </submittedName>
</protein>
<sequence>MFQTAVATGKNGEFEDWRKKGIRKMLFTRETDYALRLLRNLDAKEHKSISQLIDKELMTTAITYKVARKLDRGGLIESVRGNSGGYKLTRDMSEITLYDVFKIMNPDTVLNDCLHPDVKCPLDSEDAPCRFHKELCRIQKVLFEELQRKSLAEIMKEEAAEENAE</sequence>
<dbReference type="SUPFAM" id="SSF46785">
    <property type="entry name" value="Winged helix' DNA-binding domain"/>
    <property type="match status" value="1"/>
</dbReference>
<dbReference type="InterPro" id="IPR036388">
    <property type="entry name" value="WH-like_DNA-bd_sf"/>
</dbReference>
<dbReference type="InterPro" id="IPR030489">
    <property type="entry name" value="TR_Rrf2-type_CS"/>
</dbReference>
<comment type="caution">
    <text evidence="1">The sequence shown here is derived from an EMBL/GenBank/DDBJ whole genome shotgun (WGS) entry which is preliminary data.</text>
</comment>
<dbReference type="GO" id="GO:0003700">
    <property type="term" value="F:DNA-binding transcription factor activity"/>
    <property type="evidence" value="ECO:0007669"/>
    <property type="project" value="TreeGrafter"/>
</dbReference>
<keyword evidence="2" id="KW-1185">Reference proteome</keyword>
<dbReference type="AlphaFoldDB" id="A0A6N7XK25"/>
<evidence type="ECO:0000313" key="1">
    <source>
        <dbReference type="EMBL" id="MST70279.1"/>
    </source>
</evidence>
<evidence type="ECO:0000313" key="2">
    <source>
        <dbReference type="Proteomes" id="UP000469424"/>
    </source>
</evidence>
<dbReference type="PANTHER" id="PTHR33221:SF2">
    <property type="entry name" value="TRANSCRIPTIONAL REGULATOR"/>
    <property type="match status" value="1"/>
</dbReference>
<dbReference type="EMBL" id="VUNA01000004">
    <property type="protein sequence ID" value="MST70279.1"/>
    <property type="molecule type" value="Genomic_DNA"/>
</dbReference>
<dbReference type="Proteomes" id="UP000469424">
    <property type="component" value="Unassembled WGS sequence"/>
</dbReference>
<dbReference type="NCBIfam" id="TIGR00738">
    <property type="entry name" value="rrf2_super"/>
    <property type="match status" value="1"/>
</dbReference>
<dbReference type="PROSITE" id="PS51197">
    <property type="entry name" value="HTH_RRF2_2"/>
    <property type="match status" value="1"/>
</dbReference>
<dbReference type="InterPro" id="IPR036390">
    <property type="entry name" value="WH_DNA-bd_sf"/>
</dbReference>
<gene>
    <name evidence="1" type="ORF">FYJ65_02815</name>
</gene>
<dbReference type="GO" id="GO:0005829">
    <property type="term" value="C:cytosol"/>
    <property type="evidence" value="ECO:0007669"/>
    <property type="project" value="TreeGrafter"/>
</dbReference>
<name>A0A6N7XK25_9FIRM</name>
<dbReference type="InterPro" id="IPR000944">
    <property type="entry name" value="Tscrpt_reg_Rrf2"/>
</dbReference>
<dbReference type="Pfam" id="PF02082">
    <property type="entry name" value="Rrf2"/>
    <property type="match status" value="1"/>
</dbReference>
<accession>A0A6N7XK25</accession>
<reference evidence="1 2" key="1">
    <citation type="submission" date="2019-08" db="EMBL/GenBank/DDBJ databases">
        <title>In-depth cultivation of the pig gut microbiome towards novel bacterial diversity and tailored functional studies.</title>
        <authorList>
            <person name="Wylensek D."/>
            <person name="Hitch T.C.A."/>
            <person name="Clavel T."/>
        </authorList>
    </citation>
    <scope>NUCLEOTIDE SEQUENCE [LARGE SCALE GENOMIC DNA]</scope>
    <source>
        <strain evidence="1 2">WCA-MUC-591-APC-4B</strain>
    </source>
</reference>
<proteinExistence type="predicted"/>
<dbReference type="PANTHER" id="PTHR33221">
    <property type="entry name" value="WINGED HELIX-TURN-HELIX TRANSCRIPTIONAL REGULATOR, RRF2 FAMILY"/>
    <property type="match status" value="1"/>
</dbReference>
<organism evidence="1 2">
    <name type="scientific">Mogibacterium kristiansenii</name>
    <dbReference type="NCBI Taxonomy" id="2606708"/>
    <lineage>
        <taxon>Bacteria</taxon>
        <taxon>Bacillati</taxon>
        <taxon>Bacillota</taxon>
        <taxon>Clostridia</taxon>
        <taxon>Peptostreptococcales</taxon>
        <taxon>Anaerovoracaceae</taxon>
        <taxon>Mogibacterium</taxon>
    </lineage>
</organism>